<reference evidence="2" key="1">
    <citation type="journal article" date="2022" name="bioRxiv">
        <title>Sequencing and chromosome-scale assembly of the giantPleurodeles waltlgenome.</title>
        <authorList>
            <person name="Brown T."/>
            <person name="Elewa A."/>
            <person name="Iarovenko S."/>
            <person name="Subramanian E."/>
            <person name="Araus A.J."/>
            <person name="Petzold A."/>
            <person name="Susuki M."/>
            <person name="Suzuki K.-i.T."/>
            <person name="Hayashi T."/>
            <person name="Toyoda A."/>
            <person name="Oliveira C."/>
            <person name="Osipova E."/>
            <person name="Leigh N.D."/>
            <person name="Simon A."/>
            <person name="Yun M.H."/>
        </authorList>
    </citation>
    <scope>NUCLEOTIDE SEQUENCE</scope>
    <source>
        <strain evidence="2">20211129_DDA</strain>
        <tissue evidence="2">Liver</tissue>
    </source>
</reference>
<proteinExistence type="predicted"/>
<accession>A0AAV7PAS5</accession>
<dbReference type="EMBL" id="JANPWB010000011">
    <property type="protein sequence ID" value="KAJ1125427.1"/>
    <property type="molecule type" value="Genomic_DNA"/>
</dbReference>
<feature type="region of interest" description="Disordered" evidence="1">
    <location>
        <begin position="18"/>
        <end position="38"/>
    </location>
</feature>
<protein>
    <submittedName>
        <fullName evidence="2">Uncharacterized protein</fullName>
    </submittedName>
</protein>
<evidence type="ECO:0000313" key="3">
    <source>
        <dbReference type="Proteomes" id="UP001066276"/>
    </source>
</evidence>
<organism evidence="2 3">
    <name type="scientific">Pleurodeles waltl</name>
    <name type="common">Iberian ribbed newt</name>
    <dbReference type="NCBI Taxonomy" id="8319"/>
    <lineage>
        <taxon>Eukaryota</taxon>
        <taxon>Metazoa</taxon>
        <taxon>Chordata</taxon>
        <taxon>Craniata</taxon>
        <taxon>Vertebrata</taxon>
        <taxon>Euteleostomi</taxon>
        <taxon>Amphibia</taxon>
        <taxon>Batrachia</taxon>
        <taxon>Caudata</taxon>
        <taxon>Salamandroidea</taxon>
        <taxon>Salamandridae</taxon>
        <taxon>Pleurodelinae</taxon>
        <taxon>Pleurodeles</taxon>
    </lineage>
</organism>
<name>A0AAV7PAS5_PLEWA</name>
<gene>
    <name evidence="2" type="ORF">NDU88_003859</name>
</gene>
<evidence type="ECO:0000256" key="1">
    <source>
        <dbReference type="SAM" id="MobiDB-lite"/>
    </source>
</evidence>
<dbReference type="Proteomes" id="UP001066276">
    <property type="component" value="Chromosome 7"/>
</dbReference>
<sequence>MGAMHAIPGVLSGRWRRRHKWSPNPTRDKPNSTMHRSNALRRGLMRGCSGQALEQKRSREQDGVRIDGCWPQPLDAMRMDAVSVKIRCGGGSVRAELCAVYAATRPPHPLHVEAVGLLGRRSEESLSRT</sequence>
<dbReference type="AlphaFoldDB" id="A0AAV7PAS5"/>
<evidence type="ECO:0000313" key="2">
    <source>
        <dbReference type="EMBL" id="KAJ1125427.1"/>
    </source>
</evidence>
<keyword evidence="3" id="KW-1185">Reference proteome</keyword>
<comment type="caution">
    <text evidence="2">The sequence shown here is derived from an EMBL/GenBank/DDBJ whole genome shotgun (WGS) entry which is preliminary data.</text>
</comment>